<evidence type="ECO:0000313" key="2">
    <source>
        <dbReference type="Proteomes" id="UP000289555"/>
    </source>
</evidence>
<sequence>MFNYTRGIGEKWVLEANLEAQLYGDNDDYLGMTLEQDPLYRLQAFASYDLTDSTYGALRLIHAEGGALQLDGRGWTTPPALYPTGHRARPSILSRHQVMLALSHNVDTDNAFHGSQALLRLARVW</sequence>
<dbReference type="Pfam" id="PF13557">
    <property type="entry name" value="Phenol_MetA_deg"/>
    <property type="match status" value="1"/>
</dbReference>
<dbReference type="Proteomes" id="UP000289555">
    <property type="component" value="Chromosome"/>
</dbReference>
<name>A0ABN5X530_9GAMM</name>
<proteinExistence type="predicted"/>
<organism evidence="1 2">
    <name type="scientific">Vreelandella olivaria</name>
    <dbReference type="NCBI Taxonomy" id="390919"/>
    <lineage>
        <taxon>Bacteria</taxon>
        <taxon>Pseudomonadati</taxon>
        <taxon>Pseudomonadota</taxon>
        <taxon>Gammaproteobacteria</taxon>
        <taxon>Oceanospirillales</taxon>
        <taxon>Halomonadaceae</taxon>
        <taxon>Vreelandella</taxon>
    </lineage>
</organism>
<gene>
    <name evidence="1" type="ORF">HORIV_67850</name>
</gene>
<keyword evidence="2" id="KW-1185">Reference proteome</keyword>
<protein>
    <submittedName>
        <fullName evidence="1">Uncharacterized protein</fullName>
    </submittedName>
</protein>
<accession>A0ABN5X530</accession>
<dbReference type="InterPro" id="IPR025737">
    <property type="entry name" value="FApF"/>
</dbReference>
<evidence type="ECO:0000313" key="1">
    <source>
        <dbReference type="EMBL" id="BBI54364.1"/>
    </source>
</evidence>
<reference evidence="2" key="1">
    <citation type="journal article" date="2019" name="Microbiol. Resour. Announc.">
        <title>Complete Genome Sequence of Halomonas olivaria, a Moderately Halophilic Bacterium Isolated from Olive Processing Effluents, Obtained by Nanopore Sequencing.</title>
        <authorList>
            <person name="Nagata S."/>
            <person name="Ii K.M."/>
            <person name="Tsukimi T."/>
            <person name="Miura M.C."/>
            <person name="Galipon J."/>
            <person name="Arakawa K."/>
        </authorList>
    </citation>
    <scope>NUCLEOTIDE SEQUENCE [LARGE SCALE GENOMIC DNA]</scope>
    <source>
        <strain evidence="2">TYRC17</strain>
    </source>
</reference>
<dbReference type="EMBL" id="AP019416">
    <property type="protein sequence ID" value="BBI54364.1"/>
    <property type="molecule type" value="Genomic_DNA"/>
</dbReference>